<evidence type="ECO:0000313" key="2">
    <source>
        <dbReference type="Proteomes" id="UP000481360"/>
    </source>
</evidence>
<reference evidence="1 2" key="1">
    <citation type="submission" date="2020-03" db="EMBL/GenBank/DDBJ databases">
        <title>Isolation and identification of active actinomycetes.</title>
        <authorList>
            <person name="Sun X."/>
        </authorList>
    </citation>
    <scope>NUCLEOTIDE SEQUENCE [LARGE SCALE GENOMIC DNA]</scope>
    <source>
        <strain evidence="1 2">NEAU-D13</strain>
    </source>
</reference>
<dbReference type="EMBL" id="JAAMPJ010000009">
    <property type="protein sequence ID" value="NGY63175.1"/>
    <property type="molecule type" value="Genomic_DNA"/>
</dbReference>
<keyword evidence="2" id="KW-1185">Reference proteome</keyword>
<dbReference type="Proteomes" id="UP000481360">
    <property type="component" value="Unassembled WGS sequence"/>
</dbReference>
<organism evidence="1 2">
    <name type="scientific">Lentzea alba</name>
    <dbReference type="NCBI Taxonomy" id="2714351"/>
    <lineage>
        <taxon>Bacteria</taxon>
        <taxon>Bacillati</taxon>
        <taxon>Actinomycetota</taxon>
        <taxon>Actinomycetes</taxon>
        <taxon>Pseudonocardiales</taxon>
        <taxon>Pseudonocardiaceae</taxon>
        <taxon>Lentzea</taxon>
    </lineage>
</organism>
<dbReference type="RefSeq" id="WP_166051320.1">
    <property type="nucleotide sequence ID" value="NZ_JAAMPJ010000009.1"/>
</dbReference>
<protein>
    <submittedName>
        <fullName evidence="1">Tetratricopeptide repeat protein</fullName>
    </submittedName>
</protein>
<dbReference type="SUPFAM" id="SSF48452">
    <property type="entry name" value="TPR-like"/>
    <property type="match status" value="1"/>
</dbReference>
<proteinExistence type="predicted"/>
<evidence type="ECO:0000313" key="1">
    <source>
        <dbReference type="EMBL" id="NGY63175.1"/>
    </source>
</evidence>
<dbReference type="AlphaFoldDB" id="A0A7C9VV85"/>
<sequence>MEIVVHLSGHHAGAVGHYQHALELLRDLGHSYHTADTLDRLGQSLATLGRHEQAREALREALGLYRAQQRVEEMTRAQEQLDALG</sequence>
<dbReference type="Pfam" id="PF13424">
    <property type="entry name" value="TPR_12"/>
    <property type="match status" value="1"/>
</dbReference>
<accession>A0A7C9VV85</accession>
<comment type="caution">
    <text evidence="1">The sequence shown here is derived from an EMBL/GenBank/DDBJ whole genome shotgun (WGS) entry which is preliminary data.</text>
</comment>
<dbReference type="InterPro" id="IPR011990">
    <property type="entry name" value="TPR-like_helical_dom_sf"/>
</dbReference>
<gene>
    <name evidence="1" type="ORF">G7043_30075</name>
</gene>
<name>A0A7C9VV85_9PSEU</name>
<dbReference type="Gene3D" id="1.25.40.10">
    <property type="entry name" value="Tetratricopeptide repeat domain"/>
    <property type="match status" value="1"/>
</dbReference>